<dbReference type="GO" id="GO:0042542">
    <property type="term" value="P:response to hydrogen peroxide"/>
    <property type="evidence" value="ECO:0007669"/>
    <property type="project" value="TreeGrafter"/>
</dbReference>
<dbReference type="PANTHER" id="PTHR11465:SF62">
    <property type="entry name" value="CATALASE T"/>
    <property type="match status" value="1"/>
</dbReference>
<dbReference type="PROSITE" id="PS51402">
    <property type="entry name" value="CATALASE_3"/>
    <property type="match status" value="1"/>
</dbReference>
<dbReference type="GO" id="GO:0005739">
    <property type="term" value="C:mitochondrion"/>
    <property type="evidence" value="ECO:0007669"/>
    <property type="project" value="TreeGrafter"/>
</dbReference>
<dbReference type="InterPro" id="IPR024168">
    <property type="entry name" value="Catalase_SrpA-type_pred"/>
</dbReference>
<dbReference type="AlphaFoldDB" id="A0AAD6ULN1"/>
<name>A0AAD6ULN1_9AGAR</name>
<dbReference type="SMART" id="SM01060">
    <property type="entry name" value="Catalase"/>
    <property type="match status" value="1"/>
</dbReference>
<comment type="caution">
    <text evidence="2">The sequence shown here is derived from an EMBL/GenBank/DDBJ whole genome shotgun (WGS) entry which is preliminary data.</text>
</comment>
<evidence type="ECO:0000313" key="3">
    <source>
        <dbReference type="Proteomes" id="UP001219525"/>
    </source>
</evidence>
<dbReference type="Gene3D" id="2.40.180.10">
    <property type="entry name" value="Catalase core domain"/>
    <property type="match status" value="1"/>
</dbReference>
<dbReference type="EMBL" id="JARJCW010000164">
    <property type="protein sequence ID" value="KAJ7189843.1"/>
    <property type="molecule type" value="Genomic_DNA"/>
</dbReference>
<dbReference type="GO" id="GO:0042744">
    <property type="term" value="P:hydrogen peroxide catabolic process"/>
    <property type="evidence" value="ECO:0007669"/>
    <property type="project" value="TreeGrafter"/>
</dbReference>
<sequence>MPLPTNQKLVSLSEDIVDQLNAIFGSHPGFRAAHARGAMLTGTFTPTPDAAALSTAPHFNQAFTPITARFSSSTGIPTIPDTDPNANPRGLAIRFNLGDHVHTDIIAHSAPAFPVRTGEEFLDFFRAIAGGTVSDFLASHPAAQAFVQTPKPFPASLAREGYFALHAFKFTDAEGVTRYGRYTIIPDEGLEHLDETTVKSKSETYLFDELPQHLALGPIVFHVLCQIANDGDVTDDVTIHWPKDRKTVNLGKVTLDRLVPENAREQKTIIFDPIPRVNGIEASDDPLFEVRAAVYLIGGRRRRAAPDS</sequence>
<dbReference type="CDD" id="cd08153">
    <property type="entry name" value="srpA_like"/>
    <property type="match status" value="1"/>
</dbReference>
<dbReference type="GO" id="GO:0020037">
    <property type="term" value="F:heme binding"/>
    <property type="evidence" value="ECO:0007669"/>
    <property type="project" value="InterPro"/>
</dbReference>
<dbReference type="GO" id="GO:0005777">
    <property type="term" value="C:peroxisome"/>
    <property type="evidence" value="ECO:0007669"/>
    <property type="project" value="TreeGrafter"/>
</dbReference>
<dbReference type="SUPFAM" id="SSF56634">
    <property type="entry name" value="Heme-dependent catalase-like"/>
    <property type="match status" value="1"/>
</dbReference>
<keyword evidence="3" id="KW-1185">Reference proteome</keyword>
<proteinExistence type="predicted"/>
<dbReference type="InterPro" id="IPR020835">
    <property type="entry name" value="Catalase_sf"/>
</dbReference>
<reference evidence="2" key="1">
    <citation type="submission" date="2023-03" db="EMBL/GenBank/DDBJ databases">
        <title>Massive genome expansion in bonnet fungi (Mycena s.s.) driven by repeated elements and novel gene families across ecological guilds.</title>
        <authorList>
            <consortium name="Lawrence Berkeley National Laboratory"/>
            <person name="Harder C.B."/>
            <person name="Miyauchi S."/>
            <person name="Viragh M."/>
            <person name="Kuo A."/>
            <person name="Thoen E."/>
            <person name="Andreopoulos B."/>
            <person name="Lu D."/>
            <person name="Skrede I."/>
            <person name="Drula E."/>
            <person name="Henrissat B."/>
            <person name="Morin E."/>
            <person name="Kohler A."/>
            <person name="Barry K."/>
            <person name="LaButti K."/>
            <person name="Morin E."/>
            <person name="Salamov A."/>
            <person name="Lipzen A."/>
            <person name="Mereny Z."/>
            <person name="Hegedus B."/>
            <person name="Baldrian P."/>
            <person name="Stursova M."/>
            <person name="Weitz H."/>
            <person name="Taylor A."/>
            <person name="Grigoriev I.V."/>
            <person name="Nagy L.G."/>
            <person name="Martin F."/>
            <person name="Kauserud H."/>
        </authorList>
    </citation>
    <scope>NUCLEOTIDE SEQUENCE</scope>
    <source>
        <strain evidence="2">9144</strain>
    </source>
</reference>
<dbReference type="Gene3D" id="1.20.1280.120">
    <property type="match status" value="1"/>
</dbReference>
<dbReference type="InterPro" id="IPR011614">
    <property type="entry name" value="Catalase_core"/>
</dbReference>
<feature type="domain" description="Catalase core" evidence="1">
    <location>
        <begin position="1"/>
        <end position="307"/>
    </location>
</feature>
<gene>
    <name evidence="2" type="ORF">GGX14DRAFT_607675</name>
</gene>
<accession>A0AAD6ULN1</accession>
<dbReference type="GO" id="GO:0004096">
    <property type="term" value="F:catalase activity"/>
    <property type="evidence" value="ECO:0007669"/>
    <property type="project" value="InterPro"/>
</dbReference>
<protein>
    <submittedName>
        <fullName evidence="2">Catalase related subgroup domain-containing protein</fullName>
    </submittedName>
</protein>
<dbReference type="Proteomes" id="UP001219525">
    <property type="component" value="Unassembled WGS sequence"/>
</dbReference>
<dbReference type="Pfam" id="PF00199">
    <property type="entry name" value="Catalase"/>
    <property type="match status" value="1"/>
</dbReference>
<dbReference type="PIRSF" id="PIRSF000296">
    <property type="entry name" value="SrpA"/>
    <property type="match status" value="1"/>
</dbReference>
<evidence type="ECO:0000259" key="1">
    <source>
        <dbReference type="SMART" id="SM01060"/>
    </source>
</evidence>
<organism evidence="2 3">
    <name type="scientific">Mycena pura</name>
    <dbReference type="NCBI Taxonomy" id="153505"/>
    <lineage>
        <taxon>Eukaryota</taxon>
        <taxon>Fungi</taxon>
        <taxon>Dikarya</taxon>
        <taxon>Basidiomycota</taxon>
        <taxon>Agaricomycotina</taxon>
        <taxon>Agaricomycetes</taxon>
        <taxon>Agaricomycetidae</taxon>
        <taxon>Agaricales</taxon>
        <taxon>Marasmiineae</taxon>
        <taxon>Mycenaceae</taxon>
        <taxon>Mycena</taxon>
    </lineage>
</organism>
<dbReference type="PANTHER" id="PTHR11465">
    <property type="entry name" value="CATALASE"/>
    <property type="match status" value="1"/>
</dbReference>
<dbReference type="InterPro" id="IPR018028">
    <property type="entry name" value="Catalase"/>
</dbReference>
<evidence type="ECO:0000313" key="2">
    <source>
        <dbReference type="EMBL" id="KAJ7189843.1"/>
    </source>
</evidence>